<dbReference type="Proteomes" id="UP000664360">
    <property type="component" value="Chromosome"/>
</dbReference>
<accession>A0ABZ2SZK7</accession>
<sequence>MDCILKELRMNGFYVPLDKKIYDEKTIDMWLV</sequence>
<reference evidence="1 2" key="1">
    <citation type="submission" date="2021-03" db="EMBL/GenBank/DDBJ databases">
        <authorList>
            <person name="Gilmore M.S."/>
            <person name="Schwartzman J."/>
            <person name="Van Tyne D."/>
            <person name="Martin M."/>
            <person name="Earl A.M."/>
            <person name="Manson A.L."/>
            <person name="Straub T."/>
            <person name="Salamzade R."/>
            <person name="Saavedra J."/>
            <person name="Lebreton F."/>
            <person name="Prichula J."/>
            <person name="Schaufler K."/>
            <person name="Gaca A."/>
            <person name="Sgardioli B."/>
            <person name="Wagenaar J."/>
            <person name="Strong T."/>
        </authorList>
    </citation>
    <scope>NUCLEOTIDE SEQUENCE [LARGE SCALE GENOMIC DNA]</scope>
    <source>
        <strain evidence="1 2">DIV1094</strain>
    </source>
</reference>
<organism evidence="1 2">
    <name type="scientific">Candidatus Enterococcus mangumiae</name>
    <dbReference type="NCBI Taxonomy" id="2230878"/>
    <lineage>
        <taxon>Bacteria</taxon>
        <taxon>Bacillati</taxon>
        <taxon>Bacillota</taxon>
        <taxon>Bacilli</taxon>
        <taxon>Lactobacillales</taxon>
        <taxon>Enterococcaceae</taxon>
        <taxon>Enterococcus</taxon>
    </lineage>
</organism>
<protein>
    <submittedName>
        <fullName evidence="1">Uncharacterized protein</fullName>
    </submittedName>
</protein>
<keyword evidence="2" id="KW-1185">Reference proteome</keyword>
<gene>
    <name evidence="1" type="ORF">DOK79_002749</name>
</gene>
<evidence type="ECO:0000313" key="2">
    <source>
        <dbReference type="Proteomes" id="UP000664360"/>
    </source>
</evidence>
<name>A0ABZ2SZK7_9ENTE</name>
<dbReference type="EMBL" id="CP147250">
    <property type="protein sequence ID" value="WYJ81165.1"/>
    <property type="molecule type" value="Genomic_DNA"/>
</dbReference>
<reference evidence="1 2" key="2">
    <citation type="submission" date="2024-03" db="EMBL/GenBank/DDBJ databases">
        <title>The Genome Sequence of Enterococcus sp. DIV1094.</title>
        <authorList>
            <consortium name="The Broad Institute Genomics Platform"/>
            <consortium name="The Broad Institute Microbial Omics Core"/>
            <consortium name="The Broad Institute Genomic Center for Infectious Diseases"/>
            <person name="Earl A."/>
            <person name="Manson A."/>
            <person name="Gilmore M."/>
            <person name="Schwartman J."/>
            <person name="Shea T."/>
            <person name="Abouelleil A."/>
            <person name="Cao P."/>
            <person name="Chapman S."/>
            <person name="Cusick C."/>
            <person name="Young S."/>
            <person name="Neafsey D."/>
            <person name="Nusbaum C."/>
            <person name="Birren B."/>
        </authorList>
    </citation>
    <scope>NUCLEOTIDE SEQUENCE [LARGE SCALE GENOMIC DNA]</scope>
    <source>
        <strain evidence="1 2">DIV1094</strain>
    </source>
</reference>
<evidence type="ECO:0000313" key="1">
    <source>
        <dbReference type="EMBL" id="WYJ81165.1"/>
    </source>
</evidence>
<proteinExistence type="predicted"/>